<gene>
    <name evidence="1" type="ORF">MTBBW1_2840002</name>
</gene>
<dbReference type="STRING" id="1246637.MTBBW1_2840002"/>
<dbReference type="RefSeq" id="WP_245809581.1">
    <property type="nucleotide sequence ID" value="NZ_LT828585.1"/>
</dbReference>
<evidence type="ECO:0000313" key="1">
    <source>
        <dbReference type="EMBL" id="SLM31201.1"/>
    </source>
</evidence>
<organism evidence="1 2">
    <name type="scientific">Desulfamplus magnetovallimortis</name>
    <dbReference type="NCBI Taxonomy" id="1246637"/>
    <lineage>
        <taxon>Bacteria</taxon>
        <taxon>Pseudomonadati</taxon>
        <taxon>Thermodesulfobacteriota</taxon>
        <taxon>Desulfobacteria</taxon>
        <taxon>Desulfobacterales</taxon>
        <taxon>Desulfobacteraceae</taxon>
        <taxon>Desulfamplus</taxon>
    </lineage>
</organism>
<reference evidence="1 2" key="1">
    <citation type="submission" date="2017-03" db="EMBL/GenBank/DDBJ databases">
        <authorList>
            <person name="Afonso C.L."/>
            <person name="Miller P.J."/>
            <person name="Scott M.A."/>
            <person name="Spackman E."/>
            <person name="Goraichik I."/>
            <person name="Dimitrov K.M."/>
            <person name="Suarez D.L."/>
            <person name="Swayne D.E."/>
        </authorList>
    </citation>
    <scope>NUCLEOTIDE SEQUENCE [LARGE SCALE GENOMIC DNA]</scope>
    <source>
        <strain evidence="1">PRJEB14757</strain>
    </source>
</reference>
<name>A0A1W1HFB8_9BACT</name>
<accession>A0A1W1HFB8</accession>
<evidence type="ECO:0000313" key="2">
    <source>
        <dbReference type="Proteomes" id="UP000191931"/>
    </source>
</evidence>
<protein>
    <submittedName>
        <fullName evidence="1">Uncharacterized protein</fullName>
    </submittedName>
</protein>
<proteinExistence type="predicted"/>
<dbReference type="Proteomes" id="UP000191931">
    <property type="component" value="Unassembled WGS sequence"/>
</dbReference>
<dbReference type="EMBL" id="FWEV01000206">
    <property type="protein sequence ID" value="SLM31201.1"/>
    <property type="molecule type" value="Genomic_DNA"/>
</dbReference>
<keyword evidence="2" id="KW-1185">Reference proteome</keyword>
<sequence>MVVKNGAKLEFVQDAFAKEFKGNGNHVFCILTDTEHVQTVASREFTTKKGKKYQNLYKCTKPVKQYYIYIHDEVLGGPCYLKISSYLPFQSEFYFNGHNYIQHQLDQKGVTYKMKENSFIDVSNPDALQQAAQDLQGSLVQERINYWMNRFFKFDKGTYSTCSKYLKHEWYLTQVEVCSNVIFKSATFCTNLFDRMLDKFSRIGSPDSISQFFSKKPANSGSKSFRRLYQNNACMKHWFRGNSVKQYNKNSTLIRTETTINSPKSLGLKKPVQFLQAYYWAGLGTNNRMLDCCADVDPSTICENEPELFNQPVSDKNGNNVAAPDLRKPRQVALCEELIKPKYRADGFKTATLKEVLDNHFQNPAQIRYEIRKLILRGAIKKQNGKSFYRVTETGWKWMWASITSRRYFKNPVISASLKCNCYAAPNQPSELEEGLGLVNQGLSQITRALAVNA</sequence>
<dbReference type="AlphaFoldDB" id="A0A1W1HFB8"/>